<dbReference type="CDD" id="cd00114">
    <property type="entry name" value="LIGANc"/>
    <property type="match status" value="1"/>
</dbReference>
<keyword evidence="7 13" id="KW-0862">Zinc</keyword>
<dbReference type="FunFam" id="3.40.50.10190:FF:000054">
    <property type="entry name" value="DNA ligase"/>
    <property type="match status" value="1"/>
</dbReference>
<dbReference type="PANTHER" id="PTHR23389">
    <property type="entry name" value="CHROMOSOME TRANSMISSION FIDELITY FACTOR 18"/>
    <property type="match status" value="1"/>
</dbReference>
<dbReference type="Gene3D" id="1.10.150.20">
    <property type="entry name" value="5' to 3' exonuclease, C-terminal subdomain"/>
    <property type="match status" value="2"/>
</dbReference>
<keyword evidence="13" id="KW-0464">Manganese</keyword>
<keyword evidence="9 13" id="KW-0520">NAD</keyword>
<dbReference type="FunFam" id="1.10.150.20:FF:000006">
    <property type="entry name" value="DNA ligase"/>
    <property type="match status" value="1"/>
</dbReference>
<dbReference type="SUPFAM" id="SSF56091">
    <property type="entry name" value="DNA ligase/mRNA capping enzyme, catalytic domain"/>
    <property type="match status" value="1"/>
</dbReference>
<dbReference type="Gene3D" id="6.20.10.30">
    <property type="match status" value="1"/>
</dbReference>
<dbReference type="FunFam" id="2.40.50.140:FF:000012">
    <property type="entry name" value="DNA ligase"/>
    <property type="match status" value="1"/>
</dbReference>
<dbReference type="InterPro" id="IPR004150">
    <property type="entry name" value="NAD_DNA_ligase_OB"/>
</dbReference>
<dbReference type="PANTHER" id="PTHR23389:SF9">
    <property type="entry name" value="DNA LIGASE"/>
    <property type="match status" value="1"/>
</dbReference>
<organism evidence="15 16">
    <name type="scientific">Blastococcus haudaquaticus</name>
    <dbReference type="NCBI Taxonomy" id="1938745"/>
    <lineage>
        <taxon>Bacteria</taxon>
        <taxon>Bacillati</taxon>
        <taxon>Actinomycetota</taxon>
        <taxon>Actinomycetes</taxon>
        <taxon>Geodermatophilales</taxon>
        <taxon>Geodermatophilaceae</taxon>
        <taxon>Blastococcus</taxon>
    </lineage>
</organism>
<dbReference type="GO" id="GO:0005829">
    <property type="term" value="C:cytosol"/>
    <property type="evidence" value="ECO:0007669"/>
    <property type="project" value="TreeGrafter"/>
</dbReference>
<accession>A0A286GD16</accession>
<evidence type="ECO:0000313" key="16">
    <source>
        <dbReference type="Proteomes" id="UP000219482"/>
    </source>
</evidence>
<dbReference type="SUPFAM" id="SSF47781">
    <property type="entry name" value="RuvA domain 2-like"/>
    <property type="match status" value="1"/>
</dbReference>
<dbReference type="GO" id="GO:0003911">
    <property type="term" value="F:DNA ligase (NAD+) activity"/>
    <property type="evidence" value="ECO:0007669"/>
    <property type="project" value="UniProtKB-UniRule"/>
</dbReference>
<dbReference type="SMART" id="SM00292">
    <property type="entry name" value="BRCT"/>
    <property type="match status" value="1"/>
</dbReference>
<comment type="catalytic activity">
    <reaction evidence="11 13">
        <text>NAD(+) + (deoxyribonucleotide)n-3'-hydroxyl + 5'-phospho-(deoxyribonucleotide)m = (deoxyribonucleotide)n+m + AMP + beta-nicotinamide D-nucleotide.</text>
        <dbReference type="EC" id="6.5.1.2"/>
    </reaction>
</comment>
<dbReference type="InterPro" id="IPR012340">
    <property type="entry name" value="NA-bd_OB-fold"/>
</dbReference>
<evidence type="ECO:0000256" key="1">
    <source>
        <dbReference type="ARBA" id="ARBA00012722"/>
    </source>
</evidence>
<feature type="binding site" evidence="13">
    <location>
        <position position="434"/>
    </location>
    <ligand>
        <name>Zn(2+)</name>
        <dbReference type="ChEBI" id="CHEBI:29105"/>
    </ligand>
</feature>
<dbReference type="Pfam" id="PF03120">
    <property type="entry name" value="OB_DNA_ligase"/>
    <property type="match status" value="1"/>
</dbReference>
<keyword evidence="3 13" id="KW-0436">Ligase</keyword>
<gene>
    <name evidence="13" type="primary">ligA</name>
    <name evidence="15" type="ORF">SAMN06272739_0185</name>
</gene>
<keyword evidence="8 13" id="KW-0460">Magnesium</keyword>
<dbReference type="Gene3D" id="3.40.50.10190">
    <property type="entry name" value="BRCT domain"/>
    <property type="match status" value="1"/>
</dbReference>
<dbReference type="Proteomes" id="UP000219482">
    <property type="component" value="Unassembled WGS sequence"/>
</dbReference>
<feature type="domain" description="BRCT" evidence="14">
    <location>
        <begin position="623"/>
        <end position="693"/>
    </location>
</feature>
<dbReference type="SUPFAM" id="SSF52113">
    <property type="entry name" value="BRCT domain"/>
    <property type="match status" value="1"/>
</dbReference>
<dbReference type="NCBIfam" id="TIGR00575">
    <property type="entry name" value="dnlj"/>
    <property type="match status" value="1"/>
</dbReference>
<feature type="active site" description="N6-AMP-lysine intermediate" evidence="13">
    <location>
        <position position="142"/>
    </location>
</feature>
<keyword evidence="16" id="KW-1185">Reference proteome</keyword>
<evidence type="ECO:0000313" key="15">
    <source>
        <dbReference type="EMBL" id="SOD93136.1"/>
    </source>
</evidence>
<dbReference type="PROSITE" id="PS01056">
    <property type="entry name" value="DNA_LIGASE_N2"/>
    <property type="match status" value="1"/>
</dbReference>
<feature type="binding site" evidence="13">
    <location>
        <position position="200"/>
    </location>
    <ligand>
        <name>NAD(+)</name>
        <dbReference type="ChEBI" id="CHEBI:57540"/>
    </ligand>
</feature>
<sequence length="723" mass="78025">MSTTPIDDAAELDAPAVVAATDREDVTEVPEDARTRHRDLSEELDRYAFAYYVRDEPLVSDGQYDELMGELKTIEVAHPALVTPDSPSQKVNGGFTATFAPVQHLERMQSLDNAFSSDELSAWAARVEREGAAAASYLCELKVDGVAVAIVYENGRMVRAATRGDGTTGEDVTANVRTMANVPQQLTGADIPELLEVRGEIYFPVAAFADVNAGMVEAGKAPFANPRNAAAGSLRQKDAKVTASRPLRLVVHGVGAHRGFDVDRQSAAYERLRGLGLPVSDRSRVVDDLEAVWAFIEQTQEQRHSVEHEIDGVVVKVDQYSLQRRLGSTSRAPRWAIAFKYPPEEATTTLLDIKVNVGRTGRVTPFAYMEPVKVAGSTVQLATLHNASEVVRKGVLIGDTVVIRKAGDVIPEVLGPVVAARTGDERPFVMPTHCPECGTELRPEKEGDADIRCPNARSCPAQLRERVFHVAGRGAFDIENLGYEAAIALLQSHLLQDEGDVFFLDADQLQRSSFFTKKDGTLSANGAKLLTNLQSRKDVPLWRVLVALSIRHVGPTAAQALARDFRSLDRIMAASEEELAAADGVGPTIATSVRDWFEVDWHRDVVEKWRQAGVRMVDEGSDTGPGPLTGVTVVVTGSLRDYSRDQAIAAIQERGGKVTGSVSKKTGFVVVGADPGSKYDKAVQVKAPVLDDDGFAVLLADGPEAAREVATIGDGTDEAPAES</sequence>
<keyword evidence="4 13" id="KW-0235">DNA replication</keyword>
<dbReference type="Pfam" id="PF01653">
    <property type="entry name" value="DNA_ligase_aden"/>
    <property type="match status" value="1"/>
</dbReference>
<evidence type="ECO:0000259" key="14">
    <source>
        <dbReference type="PROSITE" id="PS50172"/>
    </source>
</evidence>
<dbReference type="GO" id="GO:0006281">
    <property type="term" value="P:DNA repair"/>
    <property type="evidence" value="ECO:0007669"/>
    <property type="project" value="UniProtKB-KW"/>
</dbReference>
<dbReference type="SMART" id="SM00532">
    <property type="entry name" value="LIGANc"/>
    <property type="match status" value="1"/>
</dbReference>
<dbReference type="FunFam" id="3.30.470.30:FF:000001">
    <property type="entry name" value="DNA ligase"/>
    <property type="match status" value="1"/>
</dbReference>
<dbReference type="InterPro" id="IPR001357">
    <property type="entry name" value="BRCT_dom"/>
</dbReference>
<proteinExistence type="inferred from homology"/>
<feature type="binding site" evidence="13">
    <location>
        <position position="140"/>
    </location>
    <ligand>
        <name>NAD(+)</name>
        <dbReference type="ChEBI" id="CHEBI:57540"/>
    </ligand>
</feature>
<keyword evidence="5 13" id="KW-0479">Metal-binding</keyword>
<keyword evidence="6 13" id="KW-0227">DNA damage</keyword>
<dbReference type="Gene3D" id="1.10.287.610">
    <property type="entry name" value="Helix hairpin bin"/>
    <property type="match status" value="1"/>
</dbReference>
<dbReference type="HAMAP" id="MF_01588">
    <property type="entry name" value="DNA_ligase_A"/>
    <property type="match status" value="1"/>
</dbReference>
<comment type="cofactor">
    <cofactor evidence="13">
        <name>Mg(2+)</name>
        <dbReference type="ChEBI" id="CHEBI:18420"/>
    </cofactor>
    <cofactor evidence="13">
        <name>Mn(2+)</name>
        <dbReference type="ChEBI" id="CHEBI:29035"/>
    </cofactor>
</comment>
<dbReference type="NCBIfam" id="NF005932">
    <property type="entry name" value="PRK07956.1"/>
    <property type="match status" value="1"/>
</dbReference>
<evidence type="ECO:0000256" key="8">
    <source>
        <dbReference type="ARBA" id="ARBA00022842"/>
    </source>
</evidence>
<dbReference type="EC" id="6.5.1.2" evidence="1 13"/>
<evidence type="ECO:0000256" key="6">
    <source>
        <dbReference type="ARBA" id="ARBA00022763"/>
    </source>
</evidence>
<dbReference type="RefSeq" id="WP_235003088.1">
    <property type="nucleotide sequence ID" value="NZ_OCNK01000001.1"/>
</dbReference>
<dbReference type="Pfam" id="PF03119">
    <property type="entry name" value="DNA_ligase_ZBD"/>
    <property type="match status" value="1"/>
</dbReference>
<dbReference type="InterPro" id="IPR036420">
    <property type="entry name" value="BRCT_dom_sf"/>
</dbReference>
<dbReference type="InterPro" id="IPR033136">
    <property type="entry name" value="DNA_ligase_CS"/>
</dbReference>
<evidence type="ECO:0000256" key="3">
    <source>
        <dbReference type="ARBA" id="ARBA00022598"/>
    </source>
</evidence>
<evidence type="ECO:0000256" key="2">
    <source>
        <dbReference type="ARBA" id="ARBA00013308"/>
    </source>
</evidence>
<dbReference type="InterPro" id="IPR041663">
    <property type="entry name" value="DisA/LigA_HHH"/>
</dbReference>
<feature type="binding site" evidence="13">
    <location>
        <position position="453"/>
    </location>
    <ligand>
        <name>Zn(2+)</name>
        <dbReference type="ChEBI" id="CHEBI:29105"/>
    </ligand>
</feature>
<protein>
    <recommendedName>
        <fullName evidence="2 13">DNA ligase</fullName>
        <ecNumber evidence="1 13">6.5.1.2</ecNumber>
    </recommendedName>
    <alternativeName>
        <fullName evidence="13">Polydeoxyribonucleotide synthase [NAD(+)]</fullName>
    </alternativeName>
</protein>
<dbReference type="PROSITE" id="PS50172">
    <property type="entry name" value="BRCT"/>
    <property type="match status" value="1"/>
</dbReference>
<feature type="binding site" evidence="13">
    <location>
        <position position="340"/>
    </location>
    <ligand>
        <name>NAD(+)</name>
        <dbReference type="ChEBI" id="CHEBI:57540"/>
    </ligand>
</feature>
<evidence type="ECO:0000256" key="12">
    <source>
        <dbReference type="ARBA" id="ARBA00060881"/>
    </source>
</evidence>
<feature type="binding site" evidence="13">
    <location>
        <position position="437"/>
    </location>
    <ligand>
        <name>Zn(2+)</name>
        <dbReference type="ChEBI" id="CHEBI:29105"/>
    </ligand>
</feature>
<dbReference type="Gene3D" id="2.40.50.140">
    <property type="entry name" value="Nucleic acid-binding proteins"/>
    <property type="match status" value="1"/>
</dbReference>
<dbReference type="Pfam" id="PF00533">
    <property type="entry name" value="BRCT"/>
    <property type="match status" value="1"/>
</dbReference>
<evidence type="ECO:0000256" key="5">
    <source>
        <dbReference type="ARBA" id="ARBA00022723"/>
    </source>
</evidence>
<evidence type="ECO:0000256" key="9">
    <source>
        <dbReference type="ARBA" id="ARBA00023027"/>
    </source>
</evidence>
<dbReference type="Gene3D" id="3.30.470.30">
    <property type="entry name" value="DNA ligase/mRNA capping enzyme"/>
    <property type="match status" value="1"/>
</dbReference>
<dbReference type="SUPFAM" id="SSF50249">
    <property type="entry name" value="Nucleic acid-binding proteins"/>
    <property type="match status" value="1"/>
</dbReference>
<dbReference type="EMBL" id="OCNK01000001">
    <property type="protein sequence ID" value="SOD93136.1"/>
    <property type="molecule type" value="Genomic_DNA"/>
</dbReference>
<dbReference type="GO" id="GO:0046872">
    <property type="term" value="F:metal ion binding"/>
    <property type="evidence" value="ECO:0007669"/>
    <property type="project" value="UniProtKB-KW"/>
</dbReference>
<dbReference type="Pfam" id="PF12826">
    <property type="entry name" value="HHH_2"/>
    <property type="match status" value="1"/>
</dbReference>
<feature type="binding site" evidence="13">
    <location>
        <position position="316"/>
    </location>
    <ligand>
        <name>NAD(+)</name>
        <dbReference type="ChEBI" id="CHEBI:57540"/>
    </ligand>
</feature>
<evidence type="ECO:0000256" key="10">
    <source>
        <dbReference type="ARBA" id="ARBA00023204"/>
    </source>
</evidence>
<dbReference type="GO" id="GO:0006260">
    <property type="term" value="P:DNA replication"/>
    <property type="evidence" value="ECO:0007669"/>
    <property type="project" value="UniProtKB-KW"/>
</dbReference>
<dbReference type="InterPro" id="IPR013840">
    <property type="entry name" value="DNAligase_N"/>
</dbReference>
<comment type="function">
    <text evidence="13">DNA ligase that catalyzes the formation of phosphodiester linkages between 5'-phosphoryl and 3'-hydroxyl groups in double-stranded DNA using NAD as a coenzyme and as the energy source for the reaction. It is essential for DNA replication and repair of damaged DNA.</text>
</comment>
<evidence type="ECO:0000256" key="13">
    <source>
        <dbReference type="HAMAP-Rule" id="MF_01588"/>
    </source>
</evidence>
<name>A0A286GD16_9ACTN</name>
<reference evidence="16" key="1">
    <citation type="submission" date="2017-09" db="EMBL/GenBank/DDBJ databases">
        <authorList>
            <person name="Varghese N."/>
            <person name="Submissions S."/>
        </authorList>
    </citation>
    <scope>NUCLEOTIDE SEQUENCE [LARGE SCALE GENOMIC DNA]</scope>
    <source>
        <strain evidence="16">DSM 44270</strain>
    </source>
</reference>
<dbReference type="InterPro" id="IPR013839">
    <property type="entry name" value="DNAligase_adenylation"/>
</dbReference>
<feature type="binding site" evidence="13">
    <location>
        <begin position="61"/>
        <end position="65"/>
    </location>
    <ligand>
        <name>NAD(+)</name>
        <dbReference type="ChEBI" id="CHEBI:57540"/>
    </ligand>
</feature>
<evidence type="ECO:0000256" key="11">
    <source>
        <dbReference type="ARBA" id="ARBA00034005"/>
    </source>
</evidence>
<keyword evidence="10 13" id="KW-0234">DNA repair</keyword>
<evidence type="ECO:0000256" key="4">
    <source>
        <dbReference type="ARBA" id="ARBA00022705"/>
    </source>
</evidence>
<feature type="binding site" evidence="13">
    <location>
        <position position="459"/>
    </location>
    <ligand>
        <name>Zn(2+)</name>
        <dbReference type="ChEBI" id="CHEBI:29105"/>
    </ligand>
</feature>
<evidence type="ECO:0000256" key="7">
    <source>
        <dbReference type="ARBA" id="ARBA00022833"/>
    </source>
</evidence>
<dbReference type="PIRSF" id="PIRSF001604">
    <property type="entry name" value="LigA"/>
    <property type="match status" value="1"/>
</dbReference>
<dbReference type="InterPro" id="IPR010994">
    <property type="entry name" value="RuvA_2-like"/>
</dbReference>
<dbReference type="InterPro" id="IPR004149">
    <property type="entry name" value="Znf_DNAligase_C4"/>
</dbReference>
<feature type="binding site" evidence="13">
    <location>
        <begin position="110"/>
        <end position="111"/>
    </location>
    <ligand>
        <name>NAD(+)</name>
        <dbReference type="ChEBI" id="CHEBI:57540"/>
    </ligand>
</feature>
<feature type="binding site" evidence="13">
    <location>
        <position position="163"/>
    </location>
    <ligand>
        <name>NAD(+)</name>
        <dbReference type="ChEBI" id="CHEBI:57540"/>
    </ligand>
</feature>
<dbReference type="AlphaFoldDB" id="A0A286GD16"/>
<dbReference type="InterPro" id="IPR001679">
    <property type="entry name" value="DNA_ligase"/>
</dbReference>
<comment type="similarity">
    <text evidence="12 13">Belongs to the NAD-dependent DNA ligase family. LigA subfamily.</text>
</comment>